<evidence type="ECO:0000256" key="14">
    <source>
        <dbReference type="ARBA" id="ARBA00049296"/>
    </source>
</evidence>
<feature type="transmembrane region" description="Helical" evidence="17">
    <location>
        <begin position="74"/>
        <end position="99"/>
    </location>
</feature>
<evidence type="ECO:0000256" key="1">
    <source>
        <dbReference type="ARBA" id="ARBA00000923"/>
    </source>
</evidence>
<accession>A0A4U5MT65</accession>
<dbReference type="EMBL" id="AZBU02000006">
    <property type="protein sequence ID" value="TKR72682.1"/>
    <property type="molecule type" value="Genomic_DNA"/>
</dbReference>
<sequence>MAAAQLTVAVHLVFAAVYAYCFIWDFQHIDPKRLLLPNVWWSRFVWLTMIDLVVQQIYHLIAALVAYKKLPRSIFDFLATSIVFPLAANVVFLFWGLWIANPNLVADDAGRNFLLANPMYNHAIHTLPLFAMIVDHVLWRHARACRFKASAAIGVFTGCYIAWVVTFHHLFDRWAYPILAQLNLPLRGVFFAFAGGFILANYFLGDTFNSFLVAPKESVKQARASAAAKKAFGKNK</sequence>
<evidence type="ECO:0000256" key="9">
    <source>
        <dbReference type="ARBA" id="ARBA00047863"/>
    </source>
</evidence>
<evidence type="ECO:0000313" key="19">
    <source>
        <dbReference type="Proteomes" id="UP000298663"/>
    </source>
</evidence>
<evidence type="ECO:0000256" key="11">
    <source>
        <dbReference type="ARBA" id="ARBA00048701"/>
    </source>
</evidence>
<comment type="caution">
    <text evidence="18">The sequence shown here is derived from an EMBL/GenBank/DDBJ whole genome shotgun (WGS) entry which is preliminary data.</text>
</comment>
<evidence type="ECO:0000256" key="10">
    <source>
        <dbReference type="ARBA" id="ARBA00048680"/>
    </source>
</evidence>
<evidence type="ECO:0000256" key="13">
    <source>
        <dbReference type="ARBA" id="ARBA00049221"/>
    </source>
</evidence>
<dbReference type="PANTHER" id="PTHR10989:SF16">
    <property type="entry name" value="AT02829P-RELATED"/>
    <property type="match status" value="1"/>
</dbReference>
<evidence type="ECO:0000256" key="7">
    <source>
        <dbReference type="ARBA" id="ARBA00047368"/>
    </source>
</evidence>
<proteinExistence type="inferred from homology"/>
<evidence type="ECO:0000256" key="15">
    <source>
        <dbReference type="ARBA" id="ARBA00049322"/>
    </source>
</evidence>
<comment type="catalytic activity">
    <reaction evidence="14">
        <text>13-(9Z-octadecenoyloxy)-octadecanoate + H2O = 13-hydroxy-octadecanoate + (9Z)-octadecenoate + H(+)</text>
        <dbReference type="Rhea" id="RHEA:52064"/>
        <dbReference type="ChEBI" id="CHEBI:15377"/>
        <dbReference type="ChEBI" id="CHEBI:15378"/>
        <dbReference type="ChEBI" id="CHEBI:30823"/>
        <dbReference type="ChEBI" id="CHEBI:136303"/>
        <dbReference type="ChEBI" id="CHEBI:136304"/>
    </reaction>
    <physiologicalReaction direction="left-to-right" evidence="14">
        <dbReference type="Rhea" id="RHEA:52065"/>
    </physiologicalReaction>
</comment>
<dbReference type="AlphaFoldDB" id="A0A4U5MT65"/>
<comment type="subcellular location">
    <subcellularLocation>
        <location evidence="2">Endomembrane system</location>
        <topology evidence="2">Multi-pass membrane protein</topology>
    </subcellularLocation>
</comment>
<keyword evidence="4 17" id="KW-0812">Transmembrane</keyword>
<evidence type="ECO:0000256" key="12">
    <source>
        <dbReference type="ARBA" id="ARBA00048800"/>
    </source>
</evidence>
<keyword evidence="19" id="KW-1185">Reference proteome</keyword>
<evidence type="ECO:0000256" key="16">
    <source>
        <dbReference type="ARBA" id="ARBA00049428"/>
    </source>
</evidence>
<gene>
    <name evidence="18" type="ORF">L596_020094</name>
</gene>
<comment type="catalytic activity">
    <reaction evidence="15">
        <text>13-(9Z-hexadecenoyloxy)-octadecanoate + H2O = 13-hydroxy-octadecanoate + (9Z)-hexadecenoate + H(+)</text>
        <dbReference type="Rhea" id="RHEA:52076"/>
        <dbReference type="ChEBI" id="CHEBI:15377"/>
        <dbReference type="ChEBI" id="CHEBI:15378"/>
        <dbReference type="ChEBI" id="CHEBI:32372"/>
        <dbReference type="ChEBI" id="CHEBI:136304"/>
        <dbReference type="ChEBI" id="CHEBI:136315"/>
    </reaction>
    <physiologicalReaction direction="left-to-right" evidence="15">
        <dbReference type="Rhea" id="RHEA:52077"/>
    </physiologicalReaction>
</comment>
<reference evidence="18 19" key="2">
    <citation type="journal article" date="2019" name="G3 (Bethesda)">
        <title>Hybrid Assembly of the Genome of the Entomopathogenic Nematode Steinernema carpocapsae Identifies the X-Chromosome.</title>
        <authorList>
            <person name="Serra L."/>
            <person name="Macchietto M."/>
            <person name="Macias-Munoz A."/>
            <person name="McGill C.J."/>
            <person name="Rodriguez I.M."/>
            <person name="Rodriguez B."/>
            <person name="Murad R."/>
            <person name="Mortazavi A."/>
        </authorList>
    </citation>
    <scope>NUCLEOTIDE SEQUENCE [LARGE SCALE GENOMIC DNA]</scope>
    <source>
        <strain evidence="18 19">ALL</strain>
    </source>
</reference>
<comment type="catalytic activity">
    <reaction evidence="13">
        <text>9-octadecanoyloxy-octadecanoate + H2O = 9-hydroxy-octadecanoate + octadecanoate + H(+)</text>
        <dbReference type="Rhea" id="RHEA:52096"/>
        <dbReference type="ChEBI" id="CHEBI:15377"/>
        <dbReference type="ChEBI" id="CHEBI:15378"/>
        <dbReference type="ChEBI" id="CHEBI:25629"/>
        <dbReference type="ChEBI" id="CHEBI:136286"/>
        <dbReference type="ChEBI" id="CHEBI:136373"/>
    </reaction>
    <physiologicalReaction direction="left-to-right" evidence="13">
        <dbReference type="Rhea" id="RHEA:52097"/>
    </physiologicalReaction>
</comment>
<keyword evidence="6 17" id="KW-0472">Membrane</keyword>
<feature type="transmembrane region" description="Helical" evidence="17">
    <location>
        <begin position="119"/>
        <end position="139"/>
    </location>
</feature>
<dbReference type="GO" id="GO:0012505">
    <property type="term" value="C:endomembrane system"/>
    <property type="evidence" value="ECO:0007669"/>
    <property type="project" value="UniProtKB-SubCell"/>
</dbReference>
<feature type="transmembrane region" description="Helical" evidence="17">
    <location>
        <begin position="43"/>
        <end position="67"/>
    </location>
</feature>
<dbReference type="InterPro" id="IPR006838">
    <property type="entry name" value="ADTRP_AIG1"/>
</dbReference>
<dbReference type="PANTHER" id="PTHR10989">
    <property type="entry name" value="ANDROGEN-INDUCED PROTEIN 1-RELATED"/>
    <property type="match status" value="1"/>
</dbReference>
<organism evidence="18 19">
    <name type="scientific">Steinernema carpocapsae</name>
    <name type="common">Entomopathogenic nematode</name>
    <dbReference type="NCBI Taxonomy" id="34508"/>
    <lineage>
        <taxon>Eukaryota</taxon>
        <taxon>Metazoa</taxon>
        <taxon>Ecdysozoa</taxon>
        <taxon>Nematoda</taxon>
        <taxon>Chromadorea</taxon>
        <taxon>Rhabditida</taxon>
        <taxon>Tylenchina</taxon>
        <taxon>Panagrolaimomorpha</taxon>
        <taxon>Strongyloidoidea</taxon>
        <taxon>Steinernematidae</taxon>
        <taxon>Steinernema</taxon>
    </lineage>
</organism>
<feature type="transmembrane region" description="Helical" evidence="17">
    <location>
        <begin position="151"/>
        <end position="171"/>
    </location>
</feature>
<evidence type="ECO:0000256" key="8">
    <source>
        <dbReference type="ARBA" id="ARBA00047427"/>
    </source>
</evidence>
<evidence type="ECO:0000256" key="4">
    <source>
        <dbReference type="ARBA" id="ARBA00022692"/>
    </source>
</evidence>
<protein>
    <recommendedName>
        <fullName evidence="20">FAR-17a/AIG1-like protein</fullName>
    </recommendedName>
</protein>
<comment type="similarity">
    <text evidence="3">Belongs to the AIG1 family.</text>
</comment>
<evidence type="ECO:0000256" key="6">
    <source>
        <dbReference type="ARBA" id="ARBA00023136"/>
    </source>
</evidence>
<evidence type="ECO:0008006" key="20">
    <source>
        <dbReference type="Google" id="ProtNLM"/>
    </source>
</evidence>
<name>A0A4U5MT65_STECR</name>
<comment type="catalytic activity">
    <reaction evidence="10">
        <text>12-octadecanoyloxy-octadecanoate + H2O = 12-hydroxyoctadecanoate + octadecanoate + H(+)</text>
        <dbReference type="Rhea" id="RHEA:52080"/>
        <dbReference type="ChEBI" id="CHEBI:15377"/>
        <dbReference type="ChEBI" id="CHEBI:15378"/>
        <dbReference type="ChEBI" id="CHEBI:25629"/>
        <dbReference type="ChEBI" id="CHEBI:84201"/>
        <dbReference type="ChEBI" id="CHEBI:136330"/>
    </reaction>
    <physiologicalReaction direction="left-to-right" evidence="10">
        <dbReference type="Rhea" id="RHEA:52081"/>
    </physiologicalReaction>
</comment>
<keyword evidence="5 17" id="KW-1133">Transmembrane helix</keyword>
<evidence type="ECO:0000256" key="3">
    <source>
        <dbReference type="ARBA" id="ARBA00009300"/>
    </source>
</evidence>
<dbReference type="Proteomes" id="UP000298663">
    <property type="component" value="Unassembled WGS sequence"/>
</dbReference>
<comment type="catalytic activity">
    <reaction evidence="11">
        <text>12-(9Z-octadecenoyloxy)-octadecanoate + H2O = 12-hydroxyoctadecanoate + (9Z)-octadecenoate + H(+)</text>
        <dbReference type="Rhea" id="RHEA:52060"/>
        <dbReference type="ChEBI" id="CHEBI:15377"/>
        <dbReference type="ChEBI" id="CHEBI:15378"/>
        <dbReference type="ChEBI" id="CHEBI:30823"/>
        <dbReference type="ChEBI" id="CHEBI:84201"/>
        <dbReference type="ChEBI" id="CHEBI:136302"/>
    </reaction>
    <physiologicalReaction direction="left-to-right" evidence="11">
        <dbReference type="Rhea" id="RHEA:52061"/>
    </physiologicalReaction>
</comment>
<dbReference type="OrthoDB" id="1898221at2759"/>
<comment type="catalytic activity">
    <reaction evidence="9">
        <text>9-hexadecanoyloxy-octadecanoate + H2O = 9-hydroxy-octadecanoate + hexadecanoate + H(+)</text>
        <dbReference type="Rhea" id="RHEA:52052"/>
        <dbReference type="ChEBI" id="CHEBI:7896"/>
        <dbReference type="ChEBI" id="CHEBI:15377"/>
        <dbReference type="ChEBI" id="CHEBI:15378"/>
        <dbReference type="ChEBI" id="CHEBI:83670"/>
        <dbReference type="ChEBI" id="CHEBI:136286"/>
    </reaction>
    <physiologicalReaction direction="left-to-right" evidence="9">
        <dbReference type="Rhea" id="RHEA:52053"/>
    </physiologicalReaction>
</comment>
<evidence type="ECO:0000256" key="2">
    <source>
        <dbReference type="ARBA" id="ARBA00004127"/>
    </source>
</evidence>
<comment type="catalytic activity">
    <reaction evidence="16">
        <text>12-(9Z-hexadecenoyloxy)-octadecanoate + H2O = 12-hydroxyoctadecanoate + (9Z)-hexadecenoate + H(+)</text>
        <dbReference type="Rhea" id="RHEA:52072"/>
        <dbReference type="ChEBI" id="CHEBI:15377"/>
        <dbReference type="ChEBI" id="CHEBI:15378"/>
        <dbReference type="ChEBI" id="CHEBI:32372"/>
        <dbReference type="ChEBI" id="CHEBI:84201"/>
        <dbReference type="ChEBI" id="CHEBI:136312"/>
    </reaction>
    <physiologicalReaction direction="left-to-right" evidence="16">
        <dbReference type="Rhea" id="RHEA:52073"/>
    </physiologicalReaction>
</comment>
<evidence type="ECO:0000313" key="18">
    <source>
        <dbReference type="EMBL" id="TKR72682.1"/>
    </source>
</evidence>
<reference evidence="18 19" key="1">
    <citation type="journal article" date="2015" name="Genome Biol.">
        <title>Comparative genomics of Steinernema reveals deeply conserved gene regulatory networks.</title>
        <authorList>
            <person name="Dillman A.R."/>
            <person name="Macchietto M."/>
            <person name="Porter C.F."/>
            <person name="Rogers A."/>
            <person name="Williams B."/>
            <person name="Antoshechkin I."/>
            <person name="Lee M.M."/>
            <person name="Goodwin Z."/>
            <person name="Lu X."/>
            <person name="Lewis E.E."/>
            <person name="Goodrich-Blair H."/>
            <person name="Stock S.P."/>
            <person name="Adams B.J."/>
            <person name="Sternberg P.W."/>
            <person name="Mortazavi A."/>
        </authorList>
    </citation>
    <scope>NUCLEOTIDE SEQUENCE [LARGE SCALE GENOMIC DNA]</scope>
    <source>
        <strain evidence="18 19">ALL</strain>
    </source>
</reference>
<dbReference type="Pfam" id="PF04750">
    <property type="entry name" value="Far-17a_AIG1"/>
    <property type="match status" value="1"/>
</dbReference>
<evidence type="ECO:0000256" key="17">
    <source>
        <dbReference type="SAM" id="Phobius"/>
    </source>
</evidence>
<feature type="transmembrane region" description="Helical" evidence="17">
    <location>
        <begin position="191"/>
        <end position="214"/>
    </location>
</feature>
<comment type="catalytic activity">
    <reaction evidence="12">
        <text>9-(9Z-octadecenoyloxy)-octadecanoate + H2O = 9-hydroxy-octadecanoate + (9Z)-octadecenoate + H(+)</text>
        <dbReference type="Rhea" id="RHEA:52048"/>
        <dbReference type="ChEBI" id="CHEBI:15377"/>
        <dbReference type="ChEBI" id="CHEBI:15378"/>
        <dbReference type="ChEBI" id="CHEBI:30823"/>
        <dbReference type="ChEBI" id="CHEBI:136282"/>
        <dbReference type="ChEBI" id="CHEBI:136286"/>
    </reaction>
    <physiologicalReaction direction="left-to-right" evidence="12">
        <dbReference type="Rhea" id="RHEA:52049"/>
    </physiologicalReaction>
</comment>
<comment type="catalytic activity">
    <reaction evidence="7">
        <text>12-hexadecanoyloxy-octadecanoate + H2O = 12-hydroxyoctadecanoate + hexadecanoate + H(+)</text>
        <dbReference type="Rhea" id="RHEA:52056"/>
        <dbReference type="ChEBI" id="CHEBI:7896"/>
        <dbReference type="ChEBI" id="CHEBI:15377"/>
        <dbReference type="ChEBI" id="CHEBI:15378"/>
        <dbReference type="ChEBI" id="CHEBI:83677"/>
        <dbReference type="ChEBI" id="CHEBI:84201"/>
    </reaction>
    <physiologicalReaction direction="left-to-right" evidence="7">
        <dbReference type="Rhea" id="RHEA:52057"/>
    </physiologicalReaction>
</comment>
<evidence type="ECO:0000256" key="5">
    <source>
        <dbReference type="ARBA" id="ARBA00022989"/>
    </source>
</evidence>
<comment type="catalytic activity">
    <reaction evidence="8">
        <text>13-octadecanoyloxy-octadecanoate + H2O = 13-hydroxy-octadecanoate + octadecanoate + H(+)</text>
        <dbReference type="Rhea" id="RHEA:52084"/>
        <dbReference type="ChEBI" id="CHEBI:15377"/>
        <dbReference type="ChEBI" id="CHEBI:15378"/>
        <dbReference type="ChEBI" id="CHEBI:25629"/>
        <dbReference type="ChEBI" id="CHEBI:136304"/>
        <dbReference type="ChEBI" id="CHEBI:136335"/>
    </reaction>
    <physiologicalReaction direction="left-to-right" evidence="8">
        <dbReference type="Rhea" id="RHEA:52085"/>
    </physiologicalReaction>
</comment>
<dbReference type="GO" id="GO:0016020">
    <property type="term" value="C:membrane"/>
    <property type="evidence" value="ECO:0007669"/>
    <property type="project" value="InterPro"/>
</dbReference>
<comment type="catalytic activity">
    <reaction evidence="1">
        <text>9-(9Z-hexadecenoyloxy)-octadecanoate + H2O = (9Z)-hexadecenoate + 9-hydroxy-octadecanoate + H(+)</text>
        <dbReference type="Rhea" id="RHEA:52068"/>
        <dbReference type="ChEBI" id="CHEBI:15377"/>
        <dbReference type="ChEBI" id="CHEBI:15378"/>
        <dbReference type="ChEBI" id="CHEBI:32372"/>
        <dbReference type="ChEBI" id="CHEBI:136286"/>
        <dbReference type="ChEBI" id="CHEBI:136309"/>
    </reaction>
    <physiologicalReaction direction="left-to-right" evidence="1">
        <dbReference type="Rhea" id="RHEA:52069"/>
    </physiologicalReaction>
</comment>